<evidence type="ECO:0000313" key="2">
    <source>
        <dbReference type="EMBL" id="MBD2766569.1"/>
    </source>
</evidence>
<comment type="caution">
    <text evidence="2">The sequence shown here is derived from an EMBL/GenBank/DDBJ whole genome shotgun (WGS) entry which is preliminary data.</text>
</comment>
<dbReference type="AlphaFoldDB" id="A0A927GHY5"/>
<feature type="signal peptide" evidence="1">
    <location>
        <begin position="1"/>
        <end position="24"/>
    </location>
</feature>
<name>A0A927GHY5_9BACT</name>
<feature type="chain" id="PRO_5037909287" description="Spore coat protein" evidence="1">
    <location>
        <begin position="25"/>
        <end position="95"/>
    </location>
</feature>
<keyword evidence="1" id="KW-0732">Signal</keyword>
<proteinExistence type="predicted"/>
<dbReference type="Proteomes" id="UP000612233">
    <property type="component" value="Unassembled WGS sequence"/>
</dbReference>
<evidence type="ECO:0008006" key="4">
    <source>
        <dbReference type="Google" id="ProtNLM"/>
    </source>
</evidence>
<dbReference type="EMBL" id="JACXAD010000001">
    <property type="protein sequence ID" value="MBD2766569.1"/>
    <property type="molecule type" value="Genomic_DNA"/>
</dbReference>
<protein>
    <recommendedName>
        <fullName evidence="4">Spore coat protein</fullName>
    </recommendedName>
</protein>
<accession>A0A927GHY5</accession>
<evidence type="ECO:0000256" key="1">
    <source>
        <dbReference type="SAM" id="SignalP"/>
    </source>
</evidence>
<keyword evidence="3" id="KW-1185">Reference proteome</keyword>
<organism evidence="2 3">
    <name type="scientific">Hymenobacter montanus</name>
    <dbReference type="NCBI Taxonomy" id="2771359"/>
    <lineage>
        <taxon>Bacteria</taxon>
        <taxon>Pseudomonadati</taxon>
        <taxon>Bacteroidota</taxon>
        <taxon>Cytophagia</taxon>
        <taxon>Cytophagales</taxon>
        <taxon>Hymenobacteraceae</taxon>
        <taxon>Hymenobacter</taxon>
    </lineage>
</organism>
<reference evidence="2" key="1">
    <citation type="submission" date="2020-09" db="EMBL/GenBank/DDBJ databases">
        <authorList>
            <person name="Kim M.K."/>
        </authorList>
    </citation>
    <scope>NUCLEOTIDE SEQUENCE</scope>
    <source>
        <strain evidence="2">BT664</strain>
    </source>
</reference>
<sequence>MRTKTLFFAFSLGLLLLVSQAANAQVVGWGGYYGPPRGYYCPPPRGYYGPRFYYPPRPAVVYAVPQPVVVVPAPYYPPRRYYAPRPYYRGPGRRW</sequence>
<gene>
    <name evidence="2" type="ORF">IC235_01525</name>
</gene>
<dbReference type="RefSeq" id="WP_191003387.1">
    <property type="nucleotide sequence ID" value="NZ_JACXAD010000001.1"/>
</dbReference>
<evidence type="ECO:0000313" key="3">
    <source>
        <dbReference type="Proteomes" id="UP000612233"/>
    </source>
</evidence>